<sequence>MYHLNQKNEIGRRPNATAFDRPAVLRRYGGIVAATGNRLRAMPLRPSGSLARREAEKRT</sequence>
<comment type="caution">
    <text evidence="1">The sequence shown here is derived from an EMBL/GenBank/DDBJ whole genome shotgun (WGS) entry which is preliminary data.</text>
</comment>
<organism evidence="1 2">
    <name type="scientific">Burkholderia latens</name>
    <dbReference type="NCBI Taxonomy" id="488446"/>
    <lineage>
        <taxon>Bacteria</taxon>
        <taxon>Pseudomonadati</taxon>
        <taxon>Pseudomonadota</taxon>
        <taxon>Betaproteobacteria</taxon>
        <taxon>Burkholderiales</taxon>
        <taxon>Burkholderiaceae</taxon>
        <taxon>Burkholderia</taxon>
        <taxon>Burkholderia cepacia complex</taxon>
    </lineage>
</organism>
<dbReference type="RefSeq" id="WP_151066280.1">
    <property type="nucleotide sequence ID" value="NZ_CABVPL010000012.1"/>
</dbReference>
<evidence type="ECO:0000313" key="2">
    <source>
        <dbReference type="Proteomes" id="UP000430232"/>
    </source>
</evidence>
<reference evidence="1 2" key="1">
    <citation type="submission" date="2019-09" db="EMBL/GenBank/DDBJ databases">
        <title>Draft genome sequences of 48 bacterial type strains from the CCUG.</title>
        <authorList>
            <person name="Tunovic T."/>
            <person name="Pineiro-Iglesias B."/>
            <person name="Unosson C."/>
            <person name="Inganas E."/>
            <person name="Ohlen M."/>
            <person name="Cardew S."/>
            <person name="Jensie-Markopoulos S."/>
            <person name="Salva-Serra F."/>
            <person name="Jaen-Luchoro D."/>
            <person name="Karlsson R."/>
            <person name="Svensson-Stadler L."/>
            <person name="Chun J."/>
            <person name="Moore E."/>
        </authorList>
    </citation>
    <scope>NUCLEOTIDE SEQUENCE [LARGE SCALE GENOMIC DNA]</scope>
    <source>
        <strain evidence="1 2">CCUG 54555</strain>
    </source>
</reference>
<dbReference type="EMBL" id="VZOJ01000070">
    <property type="protein sequence ID" value="KAB0636713.1"/>
    <property type="molecule type" value="Genomic_DNA"/>
</dbReference>
<proteinExistence type="predicted"/>
<name>A0A6H9T927_9BURK</name>
<dbReference type="Proteomes" id="UP000430232">
    <property type="component" value="Unassembled WGS sequence"/>
</dbReference>
<protein>
    <submittedName>
        <fullName evidence="1">Uncharacterized protein</fullName>
    </submittedName>
</protein>
<evidence type="ECO:0000313" key="1">
    <source>
        <dbReference type="EMBL" id="KAB0636713.1"/>
    </source>
</evidence>
<dbReference type="AlphaFoldDB" id="A0A6H9T927"/>
<dbReference type="GeneID" id="99789577"/>
<accession>A0A6H9T927</accession>
<keyword evidence="2" id="KW-1185">Reference proteome</keyword>
<gene>
    <name evidence="1" type="ORF">F7R21_22340</name>
</gene>